<feature type="transmembrane region" description="Helical" evidence="7">
    <location>
        <begin position="219"/>
        <end position="239"/>
    </location>
</feature>
<feature type="transmembrane region" description="Helical" evidence="7">
    <location>
        <begin position="339"/>
        <end position="362"/>
    </location>
</feature>
<feature type="transmembrane region" description="Helical" evidence="7">
    <location>
        <begin position="94"/>
        <end position="119"/>
    </location>
</feature>
<dbReference type="PANTHER" id="PTHR30462">
    <property type="entry name" value="INTERMEMBRANE TRANSPORT PROTEIN PQIB-RELATED"/>
    <property type="match status" value="1"/>
</dbReference>
<proteinExistence type="predicted"/>
<dbReference type="Pfam" id="PF04403">
    <property type="entry name" value="PqiA"/>
    <property type="match status" value="2"/>
</dbReference>
<comment type="subcellular location">
    <subcellularLocation>
        <location evidence="1">Cell inner membrane</location>
    </subcellularLocation>
</comment>
<evidence type="ECO:0000256" key="5">
    <source>
        <dbReference type="ARBA" id="ARBA00022989"/>
    </source>
</evidence>
<comment type="caution">
    <text evidence="8">The sequence shown here is derived from an EMBL/GenBank/DDBJ whole genome shotgun (WGS) entry which is preliminary data.</text>
</comment>
<gene>
    <name evidence="8" type="ORF">HNR48_000578</name>
</gene>
<protein>
    <submittedName>
        <fullName evidence="8">Paraquat-inducible protein A</fullName>
    </submittedName>
</protein>
<accession>A0A7X0JRX9</accession>
<dbReference type="PANTHER" id="PTHR30462:SF3">
    <property type="entry name" value="INTERMEMBRANE TRANSPORT PROTEIN PQIA"/>
    <property type="match status" value="1"/>
</dbReference>
<dbReference type="Proteomes" id="UP000528457">
    <property type="component" value="Unassembled WGS sequence"/>
</dbReference>
<keyword evidence="9" id="KW-1185">Reference proteome</keyword>
<evidence type="ECO:0000256" key="6">
    <source>
        <dbReference type="ARBA" id="ARBA00023136"/>
    </source>
</evidence>
<feature type="transmembrane region" description="Helical" evidence="7">
    <location>
        <begin position="139"/>
        <end position="160"/>
    </location>
</feature>
<evidence type="ECO:0000313" key="8">
    <source>
        <dbReference type="EMBL" id="MBB6520300.1"/>
    </source>
</evidence>
<dbReference type="AlphaFoldDB" id="A0A7X0JRX9"/>
<evidence type="ECO:0000256" key="7">
    <source>
        <dbReference type="SAM" id="Phobius"/>
    </source>
</evidence>
<feature type="transmembrane region" description="Helical" evidence="7">
    <location>
        <begin position="48"/>
        <end position="66"/>
    </location>
</feature>
<keyword evidence="2" id="KW-1003">Cell membrane</keyword>
<feature type="transmembrane region" description="Helical" evidence="7">
    <location>
        <begin position="266"/>
        <end position="292"/>
    </location>
</feature>
<keyword evidence="5 7" id="KW-1133">Transmembrane helix</keyword>
<evidence type="ECO:0000256" key="3">
    <source>
        <dbReference type="ARBA" id="ARBA00022519"/>
    </source>
</evidence>
<evidence type="ECO:0000313" key="9">
    <source>
        <dbReference type="Proteomes" id="UP000528457"/>
    </source>
</evidence>
<keyword evidence="3" id="KW-0997">Cell inner membrane</keyword>
<evidence type="ECO:0000256" key="4">
    <source>
        <dbReference type="ARBA" id="ARBA00022692"/>
    </source>
</evidence>
<dbReference type="RefSeq" id="WP_166851667.1">
    <property type="nucleotide sequence ID" value="NZ_JAAONY010000001.1"/>
</dbReference>
<dbReference type="FunCoup" id="A0A7X0JRX9">
    <property type="interactions" value="34"/>
</dbReference>
<dbReference type="InParanoid" id="A0A7X0JRX9"/>
<dbReference type="InterPro" id="IPR051800">
    <property type="entry name" value="PqiA-PqiB_transport"/>
</dbReference>
<feature type="transmembrane region" description="Helical" evidence="7">
    <location>
        <begin position="313"/>
        <end position="333"/>
    </location>
</feature>
<feature type="transmembrane region" description="Helical" evidence="7">
    <location>
        <begin position="172"/>
        <end position="191"/>
    </location>
</feature>
<reference evidence="8 9" key="1">
    <citation type="submission" date="2020-08" db="EMBL/GenBank/DDBJ databases">
        <title>Genomic Encyclopedia of Type Strains, Phase IV (KMG-IV): sequencing the most valuable type-strain genomes for metagenomic binning, comparative biology and taxonomic classification.</title>
        <authorList>
            <person name="Goeker M."/>
        </authorList>
    </citation>
    <scope>NUCLEOTIDE SEQUENCE [LARGE SCALE GENOMIC DNA]</scope>
    <source>
        <strain evidence="8 9">DSM 22368</strain>
    </source>
</reference>
<organism evidence="8 9">
    <name type="scientific">Pseudoteredinibacter isoporae</name>
    <dbReference type="NCBI Taxonomy" id="570281"/>
    <lineage>
        <taxon>Bacteria</taxon>
        <taxon>Pseudomonadati</taxon>
        <taxon>Pseudomonadota</taxon>
        <taxon>Gammaproteobacteria</taxon>
        <taxon>Cellvibrionales</taxon>
        <taxon>Cellvibrionaceae</taxon>
        <taxon>Pseudoteredinibacter</taxon>
    </lineage>
</organism>
<sequence length="383" mass="42715">MAADHHETITCHECELQLAVPVLAHNQNAHCPRCGYRLTANKRNHEQAIVSLALTALIFLGFSLPFEFLSFSSQGLAQSMNLPGSIQILASNEYLGLAALLLLVIFILPAAILLSLLYLYGCHLLKIKPLGATHLAKMIYLFQPWSMVEIFLVGVTVSLIKIVSLADVGLGLSFYSYIGFTLTTIATLVYVDKHQIKKTFDVEFPHSQINQSLSIQRTWALLVTSVILYIPANVLPIMYTRTLGQDEPSTIMGGVMLLWKLGSYPIALVIFIASVFVPVAKMIILIWLNYTVQKGFTGNTQSRIFWYRVTEFIGRWSMVDVFVVAILVSLIQLGNLMSIYPGPAAMAFCGVVIATMLAAMTFDTRLMWTNDKWIENDNRAEQQ</sequence>
<dbReference type="InterPro" id="IPR007498">
    <property type="entry name" value="PqiA-like"/>
</dbReference>
<name>A0A7X0JRX9_9GAMM</name>
<evidence type="ECO:0000256" key="2">
    <source>
        <dbReference type="ARBA" id="ARBA00022475"/>
    </source>
</evidence>
<dbReference type="EMBL" id="JACHHT010000001">
    <property type="protein sequence ID" value="MBB6520300.1"/>
    <property type="molecule type" value="Genomic_DNA"/>
</dbReference>
<keyword evidence="4 7" id="KW-0812">Transmembrane</keyword>
<keyword evidence="6 7" id="KW-0472">Membrane</keyword>
<dbReference type="GO" id="GO:0005886">
    <property type="term" value="C:plasma membrane"/>
    <property type="evidence" value="ECO:0007669"/>
    <property type="project" value="UniProtKB-SubCell"/>
</dbReference>
<evidence type="ECO:0000256" key="1">
    <source>
        <dbReference type="ARBA" id="ARBA00004533"/>
    </source>
</evidence>